<sequence>MKAGTSMVSKSFLKSFDKFICNNSRNITSRPQILTFKRNKSIFSDAISMATKLVTPAIMLKNPNSIVSNEMSNLAKHVMDLISSGHPILNRVTSYYFEAEGKKIRPLIVLLMSKGLSKIPIEKRNPLRLDSADIPDDPVYSKLPENLTHKNSGNKSILLENPISSFSPLHILHGIKPVNPLTRGPEPLPQSSFDVENGILPKQRRLAEIVEMIHTASLLHDDVIDHSDTRRGKDSGNKAFTNKMAVLAGDFLLGRATVSISRLRNPEVVELMSNSIANLVEGEFMQLKNTSVDKNLTTINYGDVSKNIPPESKNLQNKVHDYRVSINPSEKVSHEEVIDTAFDYYLHKTYLKTASLISMACRSAAILSGVDKKVVDECFEFGKNIGICFQLVDDMLDFTVSKKALGKPSGADLSLGIATAPVLYAWKEDKSLGPLILRNFSEKSDVQVAVEAVKKYNGVEQTRKLAEKYRDMALSNLRTALPNSDSRAALEFLTNSILSRKK</sequence>
<keyword evidence="4" id="KW-0479">Metal-binding</keyword>
<dbReference type="SUPFAM" id="SSF48576">
    <property type="entry name" value="Terpenoid synthases"/>
    <property type="match status" value="1"/>
</dbReference>
<accession>G8BNP1</accession>
<dbReference type="PROSITE" id="PS00723">
    <property type="entry name" value="POLYPRENYL_SYNTHASE_1"/>
    <property type="match status" value="1"/>
</dbReference>
<dbReference type="GeneID" id="11532366"/>
<dbReference type="PANTHER" id="PTHR12001:SF69">
    <property type="entry name" value="ALL TRANS-POLYPRENYL-DIPHOSPHATE SYNTHASE PDSS1"/>
    <property type="match status" value="1"/>
</dbReference>
<proteinExistence type="inferred from homology"/>
<dbReference type="GO" id="GO:0010142">
    <property type="term" value="P:farnesyl diphosphate biosynthetic process, mevalonate pathway"/>
    <property type="evidence" value="ECO:0007669"/>
    <property type="project" value="EnsemblFungi"/>
</dbReference>
<evidence type="ECO:0008006" key="9">
    <source>
        <dbReference type="Google" id="ProtNLM"/>
    </source>
</evidence>
<dbReference type="eggNOG" id="KOG0776">
    <property type="taxonomic scope" value="Eukaryota"/>
</dbReference>
<dbReference type="HOGENOM" id="CLU_014015_1_0_1"/>
<dbReference type="InterPro" id="IPR008949">
    <property type="entry name" value="Isoprenoid_synthase_dom_sf"/>
</dbReference>
<reference evidence="7 8" key="1">
    <citation type="journal article" date="2011" name="Proc. Natl. Acad. Sci. U.S.A.">
        <title>Evolutionary erosion of yeast sex chromosomes by mating-type switching accidents.</title>
        <authorList>
            <person name="Gordon J.L."/>
            <person name="Armisen D."/>
            <person name="Proux-Wera E."/>
            <person name="Oheigeartaigh S.S."/>
            <person name="Byrne K.P."/>
            <person name="Wolfe K.H."/>
        </authorList>
    </citation>
    <scope>NUCLEOTIDE SEQUENCE [LARGE SCALE GENOMIC DNA]</scope>
    <source>
        <strain evidence="8">ATCC 24235 / CBS 4417 / NBRC 1672 / NRRL Y-8282 / UCD 70-5</strain>
    </source>
</reference>
<dbReference type="OrthoDB" id="9927103at2759"/>
<keyword evidence="5" id="KW-0460">Magnesium</keyword>
<dbReference type="PANTHER" id="PTHR12001">
    <property type="entry name" value="GERANYLGERANYL PYROPHOSPHATE SYNTHASE"/>
    <property type="match status" value="1"/>
</dbReference>
<name>G8BNP1_TETPH</name>
<dbReference type="Proteomes" id="UP000005666">
    <property type="component" value="Chromosome 1"/>
</dbReference>
<dbReference type="Gene3D" id="1.10.600.10">
    <property type="entry name" value="Farnesyl Diphosphate Synthase"/>
    <property type="match status" value="1"/>
</dbReference>
<evidence type="ECO:0000256" key="2">
    <source>
        <dbReference type="ARBA" id="ARBA00006706"/>
    </source>
</evidence>
<evidence type="ECO:0000256" key="4">
    <source>
        <dbReference type="ARBA" id="ARBA00022723"/>
    </source>
</evidence>
<keyword evidence="6" id="KW-0414">Isoprene biosynthesis</keyword>
<dbReference type="CDD" id="cd00685">
    <property type="entry name" value="Trans_IPPS_HT"/>
    <property type="match status" value="1"/>
</dbReference>
<dbReference type="KEGG" id="tpf:TPHA_0A04460"/>
<evidence type="ECO:0000256" key="1">
    <source>
        <dbReference type="ARBA" id="ARBA00001946"/>
    </source>
</evidence>
<dbReference type="InterPro" id="IPR000092">
    <property type="entry name" value="Polyprenyl_synt"/>
</dbReference>
<evidence type="ECO:0000256" key="6">
    <source>
        <dbReference type="ARBA" id="ARBA00023229"/>
    </source>
</evidence>
<evidence type="ECO:0000313" key="7">
    <source>
        <dbReference type="EMBL" id="CCE61519.1"/>
    </source>
</evidence>
<dbReference type="GO" id="GO:0000010">
    <property type="term" value="F:heptaprenyl diphosphate synthase activity"/>
    <property type="evidence" value="ECO:0007669"/>
    <property type="project" value="EnsemblFungi"/>
</dbReference>
<protein>
    <recommendedName>
        <fullName evidence="9">Hexaprenyl pyrophosphate synthase, mitochondrial</fullName>
    </recommendedName>
</protein>
<dbReference type="GO" id="GO:0046872">
    <property type="term" value="F:metal ion binding"/>
    <property type="evidence" value="ECO:0007669"/>
    <property type="project" value="UniProtKB-KW"/>
</dbReference>
<dbReference type="OMA" id="AFDYYLH"/>
<dbReference type="RefSeq" id="XP_003683953.1">
    <property type="nucleotide sequence ID" value="XM_003683905.1"/>
</dbReference>
<dbReference type="Pfam" id="PF00348">
    <property type="entry name" value="polyprenyl_synt"/>
    <property type="match status" value="2"/>
</dbReference>
<evidence type="ECO:0000256" key="3">
    <source>
        <dbReference type="ARBA" id="ARBA00022679"/>
    </source>
</evidence>
<organism evidence="7 8">
    <name type="scientific">Tetrapisispora phaffii (strain ATCC 24235 / CBS 4417 / NBRC 1672 / NRRL Y-8282 / UCD 70-5)</name>
    <name type="common">Yeast</name>
    <name type="synonym">Fabospora phaffii</name>
    <dbReference type="NCBI Taxonomy" id="1071381"/>
    <lineage>
        <taxon>Eukaryota</taxon>
        <taxon>Fungi</taxon>
        <taxon>Dikarya</taxon>
        <taxon>Ascomycota</taxon>
        <taxon>Saccharomycotina</taxon>
        <taxon>Saccharomycetes</taxon>
        <taxon>Saccharomycetales</taxon>
        <taxon>Saccharomycetaceae</taxon>
        <taxon>Tetrapisispora</taxon>
    </lineage>
</organism>
<dbReference type="SFLD" id="SFLDS00005">
    <property type="entry name" value="Isoprenoid_Synthase_Type_I"/>
    <property type="match status" value="1"/>
</dbReference>
<evidence type="ECO:0000313" key="8">
    <source>
        <dbReference type="Proteomes" id="UP000005666"/>
    </source>
</evidence>
<dbReference type="GO" id="GO:0031314">
    <property type="term" value="C:extrinsic component of mitochondrial inner membrane"/>
    <property type="evidence" value="ECO:0007669"/>
    <property type="project" value="EnsemblFungi"/>
</dbReference>
<dbReference type="GO" id="GO:0006744">
    <property type="term" value="P:ubiquinone biosynthetic process"/>
    <property type="evidence" value="ECO:0007669"/>
    <property type="project" value="EnsemblFungi"/>
</dbReference>
<dbReference type="PROSITE" id="PS00444">
    <property type="entry name" value="POLYPRENYL_SYNTHASE_2"/>
    <property type="match status" value="1"/>
</dbReference>
<keyword evidence="3" id="KW-0808">Transferase</keyword>
<dbReference type="AlphaFoldDB" id="G8BNP1"/>
<dbReference type="STRING" id="1071381.G8BNP1"/>
<keyword evidence="8" id="KW-1185">Reference proteome</keyword>
<comment type="similarity">
    <text evidence="2">Belongs to the FPP/GGPP synthase family.</text>
</comment>
<dbReference type="GO" id="GO:0032478">
    <property type="term" value="C:heterotetrameric polyprenyl diphosphate synthase complex"/>
    <property type="evidence" value="ECO:0007669"/>
    <property type="project" value="EnsemblFungi"/>
</dbReference>
<dbReference type="GO" id="GO:0097269">
    <property type="term" value="F:all-trans-decaprenyl-diphosphate synthase activity"/>
    <property type="evidence" value="ECO:0007669"/>
    <property type="project" value="EnsemblFungi"/>
</dbReference>
<gene>
    <name evidence="7" type="primary">TPHA0A04460</name>
    <name evidence="7" type="ordered locus">TPHA_0A04460</name>
</gene>
<dbReference type="InterPro" id="IPR033749">
    <property type="entry name" value="Polyprenyl_synt_CS"/>
</dbReference>
<dbReference type="EMBL" id="HE612856">
    <property type="protein sequence ID" value="CCE61519.1"/>
    <property type="molecule type" value="Genomic_DNA"/>
</dbReference>
<comment type="cofactor">
    <cofactor evidence="1">
        <name>Mg(2+)</name>
        <dbReference type="ChEBI" id="CHEBI:18420"/>
    </cofactor>
</comment>
<evidence type="ECO:0000256" key="5">
    <source>
        <dbReference type="ARBA" id="ARBA00022842"/>
    </source>
</evidence>